<dbReference type="EMBL" id="BTRK01000006">
    <property type="protein sequence ID" value="GMR56601.1"/>
    <property type="molecule type" value="Genomic_DNA"/>
</dbReference>
<feature type="non-terminal residue" evidence="1">
    <location>
        <position position="1"/>
    </location>
</feature>
<protein>
    <recommendedName>
        <fullName evidence="3">F-box domain-containing protein</fullName>
    </recommendedName>
</protein>
<evidence type="ECO:0000313" key="1">
    <source>
        <dbReference type="EMBL" id="GMR56601.1"/>
    </source>
</evidence>
<name>A0AAN5D4B0_9BILA</name>
<accession>A0AAN5D4B0</accession>
<evidence type="ECO:0008006" key="3">
    <source>
        <dbReference type="Google" id="ProtNLM"/>
    </source>
</evidence>
<sequence length="118" mass="13297">QDNFSGLNNDCLLDVLSRVDHNDLDEISTVSEKMFGLSNSARSRAVKIEANQLQVPGLQQQCEISTRYLTIRLVNYHGNSIGTIYLSTMKTDLERARSDWSFKGSLEKSTFHPLTSTK</sequence>
<organism evidence="1 2">
    <name type="scientific">Pristionchus mayeri</name>
    <dbReference type="NCBI Taxonomy" id="1317129"/>
    <lineage>
        <taxon>Eukaryota</taxon>
        <taxon>Metazoa</taxon>
        <taxon>Ecdysozoa</taxon>
        <taxon>Nematoda</taxon>
        <taxon>Chromadorea</taxon>
        <taxon>Rhabditida</taxon>
        <taxon>Rhabditina</taxon>
        <taxon>Diplogasteromorpha</taxon>
        <taxon>Diplogasteroidea</taxon>
        <taxon>Neodiplogasteridae</taxon>
        <taxon>Pristionchus</taxon>
    </lineage>
</organism>
<keyword evidence="2" id="KW-1185">Reference proteome</keyword>
<evidence type="ECO:0000313" key="2">
    <source>
        <dbReference type="Proteomes" id="UP001328107"/>
    </source>
</evidence>
<comment type="caution">
    <text evidence="1">The sequence shown here is derived from an EMBL/GenBank/DDBJ whole genome shotgun (WGS) entry which is preliminary data.</text>
</comment>
<reference evidence="2" key="1">
    <citation type="submission" date="2022-10" db="EMBL/GenBank/DDBJ databases">
        <title>Genome assembly of Pristionchus species.</title>
        <authorList>
            <person name="Yoshida K."/>
            <person name="Sommer R.J."/>
        </authorList>
    </citation>
    <scope>NUCLEOTIDE SEQUENCE [LARGE SCALE GENOMIC DNA]</scope>
    <source>
        <strain evidence="2">RS5460</strain>
    </source>
</reference>
<gene>
    <name evidence="1" type="ORF">PMAYCL1PPCAC_26796</name>
</gene>
<dbReference type="AlphaFoldDB" id="A0AAN5D4B0"/>
<proteinExistence type="predicted"/>
<dbReference type="Proteomes" id="UP001328107">
    <property type="component" value="Unassembled WGS sequence"/>
</dbReference>